<evidence type="ECO:0000313" key="7">
    <source>
        <dbReference type="Proteomes" id="UP000661077"/>
    </source>
</evidence>
<feature type="signal peptide" evidence="4">
    <location>
        <begin position="1"/>
        <end position="25"/>
    </location>
</feature>
<dbReference type="PROSITE" id="PS51257">
    <property type="entry name" value="PROKAR_LIPOPROTEIN"/>
    <property type="match status" value="1"/>
</dbReference>
<dbReference type="InterPro" id="IPR011042">
    <property type="entry name" value="6-blade_b-propeller_TolB-like"/>
</dbReference>
<feature type="domain" description="Peptidase S9 prolyl oligopeptidase catalytic" evidence="5">
    <location>
        <begin position="483"/>
        <end position="693"/>
    </location>
</feature>
<dbReference type="InterPro" id="IPR029058">
    <property type="entry name" value="AB_hydrolase_fold"/>
</dbReference>
<evidence type="ECO:0000256" key="3">
    <source>
        <dbReference type="ARBA" id="ARBA00022825"/>
    </source>
</evidence>
<comment type="caution">
    <text evidence="6">The sequence shown here is derived from an EMBL/GenBank/DDBJ whole genome shotgun (WGS) entry which is preliminary data.</text>
</comment>
<evidence type="ECO:0000313" key="6">
    <source>
        <dbReference type="EMBL" id="MBM0107576.1"/>
    </source>
</evidence>
<reference evidence="6 7" key="1">
    <citation type="journal article" date="2021" name="Int. J. Syst. Evol. Microbiol.">
        <title>Steroidobacter gossypii sp. nov., isolated from soil of cotton cropping field.</title>
        <authorList>
            <person name="Huang R."/>
            <person name="Yang S."/>
            <person name="Zhen C."/>
            <person name="Liu W."/>
        </authorList>
    </citation>
    <scope>NUCLEOTIDE SEQUENCE [LARGE SCALE GENOMIC DNA]</scope>
    <source>
        <strain evidence="6 7">S1-65</strain>
    </source>
</reference>
<feature type="chain" id="PRO_5046896707" evidence="4">
    <location>
        <begin position="26"/>
        <end position="696"/>
    </location>
</feature>
<dbReference type="Pfam" id="PF00326">
    <property type="entry name" value="Peptidase_S9"/>
    <property type="match status" value="1"/>
</dbReference>
<protein>
    <submittedName>
        <fullName evidence="6">S9 family peptidase</fullName>
    </submittedName>
</protein>
<dbReference type="PANTHER" id="PTHR42776">
    <property type="entry name" value="SERINE PEPTIDASE S9 FAMILY MEMBER"/>
    <property type="match status" value="1"/>
</dbReference>
<dbReference type="InterPro" id="IPR001375">
    <property type="entry name" value="Peptidase_S9_cat"/>
</dbReference>
<dbReference type="Gene3D" id="3.40.50.1820">
    <property type="entry name" value="alpha/beta hydrolase"/>
    <property type="match status" value="1"/>
</dbReference>
<evidence type="ECO:0000259" key="5">
    <source>
        <dbReference type="Pfam" id="PF00326"/>
    </source>
</evidence>
<accession>A0ABS1X2X3</accession>
<keyword evidence="3" id="KW-0720">Serine protease</keyword>
<dbReference type="Proteomes" id="UP000661077">
    <property type="component" value="Unassembled WGS sequence"/>
</dbReference>
<dbReference type="SUPFAM" id="SSF82171">
    <property type="entry name" value="DPP6 N-terminal domain-like"/>
    <property type="match status" value="1"/>
</dbReference>
<dbReference type="Gene3D" id="2.120.10.30">
    <property type="entry name" value="TolB, C-terminal domain"/>
    <property type="match status" value="2"/>
</dbReference>
<evidence type="ECO:0000256" key="1">
    <source>
        <dbReference type="ARBA" id="ARBA00022729"/>
    </source>
</evidence>
<dbReference type="SUPFAM" id="SSF53474">
    <property type="entry name" value="alpha/beta-Hydrolases"/>
    <property type="match status" value="1"/>
</dbReference>
<dbReference type="Pfam" id="PF07676">
    <property type="entry name" value="PD40"/>
    <property type="match status" value="3"/>
</dbReference>
<dbReference type="InterPro" id="IPR011659">
    <property type="entry name" value="WD40"/>
</dbReference>
<evidence type="ECO:0000256" key="4">
    <source>
        <dbReference type="SAM" id="SignalP"/>
    </source>
</evidence>
<keyword evidence="3" id="KW-0645">Protease</keyword>
<dbReference type="RefSeq" id="WP_203169867.1">
    <property type="nucleotide sequence ID" value="NZ_JAEVLS010000005.1"/>
</dbReference>
<name>A0ABS1X2X3_9GAMM</name>
<keyword evidence="1 4" id="KW-0732">Signal</keyword>
<dbReference type="PANTHER" id="PTHR42776:SF13">
    <property type="entry name" value="DIPEPTIDYL-PEPTIDASE 5"/>
    <property type="match status" value="1"/>
</dbReference>
<organism evidence="6 7">
    <name type="scientific">Steroidobacter gossypii</name>
    <dbReference type="NCBI Taxonomy" id="2805490"/>
    <lineage>
        <taxon>Bacteria</taxon>
        <taxon>Pseudomonadati</taxon>
        <taxon>Pseudomonadota</taxon>
        <taxon>Gammaproteobacteria</taxon>
        <taxon>Steroidobacterales</taxon>
        <taxon>Steroidobacteraceae</taxon>
        <taxon>Steroidobacter</taxon>
    </lineage>
</organism>
<keyword evidence="7" id="KW-1185">Reference proteome</keyword>
<evidence type="ECO:0000256" key="2">
    <source>
        <dbReference type="ARBA" id="ARBA00022801"/>
    </source>
</evidence>
<dbReference type="EMBL" id="JAEVLS010000005">
    <property type="protein sequence ID" value="MBM0107576.1"/>
    <property type="molecule type" value="Genomic_DNA"/>
</dbReference>
<keyword evidence="2" id="KW-0378">Hydrolase</keyword>
<gene>
    <name evidence="6" type="ORF">JM946_22775</name>
</gene>
<proteinExistence type="predicted"/>
<sequence length="696" mass="77100">MRLQFAPATCLLAACLALPLVTAVAQEARNQGPQPFTAQDLVRLQRVSSPAISPDGRTVVFSVRETDMAANRGRTDLWSLDLATKGAQPRRLTTHSGNDSSPEWSSDGRELYFLSTRSGSSQVWRLPVNGGEARQVTDLPLDVGSFRVASNGGRLAVTLEVFPDCADLPCTVERLNKTKEANHSAQVYDRIFARHWDTWSDGRISQLFTLTLSNGRAVDPVSVSKALDADIPSKPFGDASEYTFSPDGSKLVFSTRLKGKNEPWSTNFDLYEVAVDGSGLRNLTEHNPAWDTQPVFSRDGSQLAWRAMERPGFESDSFHVVVMDTRTGERRALTKDWDRSVGDMKFAHDGRTLFVTTDHFGQHPLWSIDVKTGKPTMLTGPGRVEAFSVGEKEIVMTNSTLKSPAELQVLTIKGGDLRALPRMNEAALAELKLGDAEQFTFVGAEGATVYGYVMKPATFKQGGKYPVAFIIHGGPQGSFGNSWSYRWNPQTYAGAGYASVFIDFHGSTGYGQAFTDSISQDWGGKPLEDLQKGLEAALQKYPWLDGERMCALGASYGGYMINWIAGNWAEPFKCLVNHAGIFDTRAMAYTTEELWFSEWEQGGAAYEVPENVEKHNPVNHVTKWSKPMLVIHGSLDYRVPYSQGLSTFTALQRRGIPSQLLMFPDENHWVLKPNNSVRWHQQVEQWLNQWTGSGGE</sequence>